<reference evidence="6 7" key="1">
    <citation type="submission" date="2014-07" db="EMBL/GenBank/DDBJ databases">
        <title>Genome Sequence of Rhodococcus opacus Strain R7, a Biodegrader of Mono- and Polycyclic Aromatic Hydrocarbons.</title>
        <authorList>
            <person name="Di Gennaro P."/>
            <person name="Zampolli J."/>
            <person name="Presti I."/>
            <person name="Cappelletti M."/>
            <person name="D'Ursi P."/>
            <person name="Orro A."/>
            <person name="Mezzelani A."/>
            <person name="Milanesi L."/>
        </authorList>
    </citation>
    <scope>NUCLEOTIDE SEQUENCE [LARGE SCALE GENOMIC DNA]</scope>
    <source>
        <strain evidence="6 7">R7</strain>
    </source>
</reference>
<feature type="domain" description="IclR-ED" evidence="5">
    <location>
        <begin position="62"/>
        <end position="214"/>
    </location>
</feature>
<dbReference type="SMART" id="SM00346">
    <property type="entry name" value="HTH_ICLR"/>
    <property type="match status" value="1"/>
</dbReference>
<dbReference type="AlphaFoldDB" id="A0A076ELA0"/>
<dbReference type="SUPFAM" id="SSF46785">
    <property type="entry name" value="Winged helix' DNA-binding domain"/>
    <property type="match status" value="1"/>
</dbReference>
<dbReference type="InterPro" id="IPR029016">
    <property type="entry name" value="GAF-like_dom_sf"/>
</dbReference>
<keyword evidence="2" id="KW-0238">DNA-binding</keyword>
<evidence type="ECO:0000259" key="4">
    <source>
        <dbReference type="PROSITE" id="PS51077"/>
    </source>
</evidence>
<dbReference type="GO" id="GO:0003677">
    <property type="term" value="F:DNA binding"/>
    <property type="evidence" value="ECO:0007669"/>
    <property type="project" value="UniProtKB-KW"/>
</dbReference>
<evidence type="ECO:0000313" key="7">
    <source>
        <dbReference type="Proteomes" id="UP000028488"/>
    </source>
</evidence>
<dbReference type="Gene3D" id="3.30.450.40">
    <property type="match status" value="2"/>
</dbReference>
<dbReference type="RefSeq" id="WP_037232712.1">
    <property type="nucleotide sequence ID" value="NZ_CP008947.1"/>
</dbReference>
<sequence length="215" mass="22738">MVARSEIGVGVLARAVAILDVVESSPMGASDLARELDLSLSTTYRLATDMVKHGLLRKDQEGRFYLGQRFVTTALSDLAIPALRELSEKTGESAQLWVRRGESRLCAASVDSQHELRVALPVGTLVPLPQGSSGHVLSGDWEADPEAVKSGWWVSVSERTPGSASISAPVRRHGEIVAAVCVSGPEGRMGKNLGASMGRAVVAAARQIEKSVPGD</sequence>
<organism evidence="6 7">
    <name type="scientific">Rhodococcus opacus</name>
    <name type="common">Nocardia opaca</name>
    <dbReference type="NCBI Taxonomy" id="37919"/>
    <lineage>
        <taxon>Bacteria</taxon>
        <taxon>Bacillati</taxon>
        <taxon>Actinomycetota</taxon>
        <taxon>Actinomycetes</taxon>
        <taxon>Mycobacteriales</taxon>
        <taxon>Nocardiaceae</taxon>
        <taxon>Rhodococcus</taxon>
    </lineage>
</organism>
<dbReference type="GO" id="GO:0045892">
    <property type="term" value="P:negative regulation of DNA-templated transcription"/>
    <property type="evidence" value="ECO:0007669"/>
    <property type="project" value="TreeGrafter"/>
</dbReference>
<dbReference type="InterPro" id="IPR036390">
    <property type="entry name" value="WH_DNA-bd_sf"/>
</dbReference>
<dbReference type="PANTHER" id="PTHR30136:SF39">
    <property type="entry name" value="TRANSCRIPTIONAL REGULATORY PROTEIN"/>
    <property type="match status" value="1"/>
</dbReference>
<accession>A0A076ELA0</accession>
<gene>
    <name evidence="6" type="ORF">EP51_15860</name>
</gene>
<evidence type="ECO:0000256" key="2">
    <source>
        <dbReference type="ARBA" id="ARBA00023125"/>
    </source>
</evidence>
<evidence type="ECO:0000256" key="3">
    <source>
        <dbReference type="ARBA" id="ARBA00023163"/>
    </source>
</evidence>
<protein>
    <submittedName>
        <fullName evidence="6">ArsR family transcriptional regulator</fullName>
    </submittedName>
</protein>
<dbReference type="InterPro" id="IPR036388">
    <property type="entry name" value="WH-like_DNA-bd_sf"/>
</dbReference>
<dbReference type="GO" id="GO:0003700">
    <property type="term" value="F:DNA-binding transcription factor activity"/>
    <property type="evidence" value="ECO:0007669"/>
    <property type="project" value="TreeGrafter"/>
</dbReference>
<dbReference type="PANTHER" id="PTHR30136">
    <property type="entry name" value="HELIX-TURN-HELIX TRANSCRIPTIONAL REGULATOR, ICLR FAMILY"/>
    <property type="match status" value="1"/>
</dbReference>
<keyword evidence="3" id="KW-0804">Transcription</keyword>
<dbReference type="SUPFAM" id="SSF55781">
    <property type="entry name" value="GAF domain-like"/>
    <property type="match status" value="1"/>
</dbReference>
<feature type="domain" description="HTH iclR-type" evidence="4">
    <location>
        <begin position="9"/>
        <end position="68"/>
    </location>
</feature>
<dbReference type="Pfam" id="PF09339">
    <property type="entry name" value="HTH_IclR"/>
    <property type="match status" value="1"/>
</dbReference>
<dbReference type="InterPro" id="IPR050707">
    <property type="entry name" value="HTH_MetabolicPath_Reg"/>
</dbReference>
<name>A0A076ELA0_RHOOP</name>
<dbReference type="eggNOG" id="COG1414">
    <property type="taxonomic scope" value="Bacteria"/>
</dbReference>
<dbReference type="Pfam" id="PF01614">
    <property type="entry name" value="IclR_C"/>
    <property type="match status" value="2"/>
</dbReference>
<evidence type="ECO:0000259" key="5">
    <source>
        <dbReference type="PROSITE" id="PS51078"/>
    </source>
</evidence>
<keyword evidence="1" id="KW-0805">Transcription regulation</keyword>
<dbReference type="PROSITE" id="PS51077">
    <property type="entry name" value="HTH_ICLR"/>
    <property type="match status" value="1"/>
</dbReference>
<dbReference type="InterPro" id="IPR011991">
    <property type="entry name" value="ArsR-like_HTH"/>
</dbReference>
<dbReference type="InterPro" id="IPR005471">
    <property type="entry name" value="Tscrpt_reg_IclR_N"/>
</dbReference>
<dbReference type="Gene3D" id="1.10.10.10">
    <property type="entry name" value="Winged helix-like DNA-binding domain superfamily/Winged helix DNA-binding domain"/>
    <property type="match status" value="1"/>
</dbReference>
<proteinExistence type="predicted"/>
<evidence type="ECO:0000313" key="6">
    <source>
        <dbReference type="EMBL" id="AII05992.1"/>
    </source>
</evidence>
<dbReference type="Proteomes" id="UP000028488">
    <property type="component" value="Chromosome"/>
</dbReference>
<dbReference type="CDD" id="cd00090">
    <property type="entry name" value="HTH_ARSR"/>
    <property type="match status" value="1"/>
</dbReference>
<evidence type="ECO:0000256" key="1">
    <source>
        <dbReference type="ARBA" id="ARBA00023015"/>
    </source>
</evidence>
<dbReference type="EMBL" id="CP008947">
    <property type="protein sequence ID" value="AII05992.1"/>
    <property type="molecule type" value="Genomic_DNA"/>
</dbReference>
<dbReference type="InterPro" id="IPR014757">
    <property type="entry name" value="Tscrpt_reg_IclR_C"/>
</dbReference>
<dbReference type="PROSITE" id="PS51078">
    <property type="entry name" value="ICLR_ED"/>
    <property type="match status" value="1"/>
</dbReference>